<evidence type="ECO:0000256" key="3">
    <source>
        <dbReference type="ARBA" id="ARBA00023125"/>
    </source>
</evidence>
<dbReference type="STRING" id="1837282.A6F49_03340"/>
<dbReference type="PANTHER" id="PTHR30346:SF0">
    <property type="entry name" value="HCA OPERON TRANSCRIPTIONAL ACTIVATOR HCAR"/>
    <property type="match status" value="1"/>
</dbReference>
<dbReference type="Gene3D" id="3.40.190.10">
    <property type="entry name" value="Periplasmic binding protein-like II"/>
    <property type="match status" value="2"/>
</dbReference>
<dbReference type="GO" id="GO:0003700">
    <property type="term" value="F:DNA-binding transcription factor activity"/>
    <property type="evidence" value="ECO:0007669"/>
    <property type="project" value="InterPro"/>
</dbReference>
<dbReference type="InterPro" id="IPR005119">
    <property type="entry name" value="LysR_subst-bd"/>
</dbReference>
<comment type="caution">
    <text evidence="6">The sequence shown here is derived from an EMBL/GenBank/DDBJ whole genome shotgun (WGS) entry which is preliminary data.</text>
</comment>
<comment type="similarity">
    <text evidence="1">Belongs to the LysR transcriptional regulatory family.</text>
</comment>
<dbReference type="Gene3D" id="1.10.10.10">
    <property type="entry name" value="Winged helix-like DNA-binding domain superfamily/Winged helix DNA-binding domain"/>
    <property type="match status" value="1"/>
</dbReference>
<dbReference type="AlphaFoldDB" id="A0A1B7M3H9"/>
<dbReference type="InterPro" id="IPR036388">
    <property type="entry name" value="WH-like_DNA-bd_sf"/>
</dbReference>
<protein>
    <recommendedName>
        <fullName evidence="5">HTH lysR-type domain-containing protein</fullName>
    </recommendedName>
</protein>
<dbReference type="Proteomes" id="UP000078292">
    <property type="component" value="Unassembled WGS sequence"/>
</dbReference>
<dbReference type="GO" id="GO:0003677">
    <property type="term" value="F:DNA binding"/>
    <property type="evidence" value="ECO:0007669"/>
    <property type="project" value="UniProtKB-KW"/>
</dbReference>
<dbReference type="Pfam" id="PF03466">
    <property type="entry name" value="LysR_substrate"/>
    <property type="match status" value="1"/>
</dbReference>
<evidence type="ECO:0000259" key="5">
    <source>
        <dbReference type="PROSITE" id="PS50931"/>
    </source>
</evidence>
<accession>A0A1B7M3H9</accession>
<dbReference type="EMBL" id="LXEY01000004">
    <property type="protein sequence ID" value="OAV63089.1"/>
    <property type="molecule type" value="Genomic_DNA"/>
</dbReference>
<dbReference type="GO" id="GO:0032993">
    <property type="term" value="C:protein-DNA complex"/>
    <property type="evidence" value="ECO:0007669"/>
    <property type="project" value="TreeGrafter"/>
</dbReference>
<dbReference type="PANTHER" id="PTHR30346">
    <property type="entry name" value="TRANSCRIPTIONAL DUAL REGULATOR HCAR-RELATED"/>
    <property type="match status" value="1"/>
</dbReference>
<sequence length="296" mass="32339">MEVSEAHAFLVLAEELHFGRAAERLQMGQPPLSRLIQRLERSLEAQLFKRTSRQVELTVAGKTLIEPARDLVAASQRAVEAVKSTMTGQIGTVSLGFAGASSNAEVAALARELAIQAPRLRFEVQSSQFADDSLKKVLDQSLDFAIGLWEFLPSELDALHLGHDEALVALPKNHPLAKHDSIQMAKLAHDPWINLPGGYNSALQNRFRQLTLNAGFVPRRQQTVPDSWTVMLLVGLGMGASLTLASVASAVPADDVKFLTVEDPSNKPMPLRLVWRRDALNPVLQTVIDTATDLFG</sequence>
<dbReference type="CDD" id="cd08414">
    <property type="entry name" value="PBP2_LTTR_aromatics_like"/>
    <property type="match status" value="1"/>
</dbReference>
<dbReference type="PROSITE" id="PS50931">
    <property type="entry name" value="HTH_LYSR"/>
    <property type="match status" value="1"/>
</dbReference>
<evidence type="ECO:0000313" key="6">
    <source>
        <dbReference type="EMBL" id="OAV63089.1"/>
    </source>
</evidence>
<proteinExistence type="inferred from homology"/>
<dbReference type="RefSeq" id="WP_043055910.1">
    <property type="nucleotide sequence ID" value="NZ_LXEY01000004.1"/>
</dbReference>
<dbReference type="SUPFAM" id="SSF46785">
    <property type="entry name" value="Winged helix' DNA-binding domain"/>
    <property type="match status" value="1"/>
</dbReference>
<gene>
    <name evidence="6" type="ORF">A6F49_03340</name>
</gene>
<name>A0A1B7M3H9_9MICC</name>
<evidence type="ECO:0000256" key="1">
    <source>
        <dbReference type="ARBA" id="ARBA00009437"/>
    </source>
</evidence>
<evidence type="ECO:0000313" key="7">
    <source>
        <dbReference type="Proteomes" id="UP000078292"/>
    </source>
</evidence>
<dbReference type="InterPro" id="IPR000847">
    <property type="entry name" value="LysR_HTH_N"/>
</dbReference>
<evidence type="ECO:0000256" key="2">
    <source>
        <dbReference type="ARBA" id="ARBA00023015"/>
    </source>
</evidence>
<dbReference type="PRINTS" id="PR00039">
    <property type="entry name" value="HTHLYSR"/>
</dbReference>
<dbReference type="OrthoDB" id="3636008at2"/>
<dbReference type="FunFam" id="1.10.10.10:FF:000001">
    <property type="entry name" value="LysR family transcriptional regulator"/>
    <property type="match status" value="1"/>
</dbReference>
<organism evidence="6 7">
    <name type="scientific">Enteractinococcus helveticum</name>
    <dbReference type="NCBI Taxonomy" id="1837282"/>
    <lineage>
        <taxon>Bacteria</taxon>
        <taxon>Bacillati</taxon>
        <taxon>Actinomycetota</taxon>
        <taxon>Actinomycetes</taxon>
        <taxon>Micrococcales</taxon>
        <taxon>Micrococcaceae</taxon>
    </lineage>
</organism>
<dbReference type="SUPFAM" id="SSF53850">
    <property type="entry name" value="Periplasmic binding protein-like II"/>
    <property type="match status" value="1"/>
</dbReference>
<reference evidence="6 7" key="1">
    <citation type="submission" date="2016-04" db="EMBL/GenBank/DDBJ databases">
        <title>First whole genome shotgun sequence of the bacterium Enteractinococcus sp. strain UASWS1574.</title>
        <authorList>
            <person name="Crovadore J."/>
            <person name="Chablais R."/>
            <person name="Lefort F."/>
        </authorList>
    </citation>
    <scope>NUCLEOTIDE SEQUENCE [LARGE SCALE GENOMIC DNA]</scope>
    <source>
        <strain evidence="6 7">UASWS1574</strain>
    </source>
</reference>
<dbReference type="InterPro" id="IPR036390">
    <property type="entry name" value="WH_DNA-bd_sf"/>
</dbReference>
<keyword evidence="7" id="KW-1185">Reference proteome</keyword>
<feature type="domain" description="HTH lysR-type" evidence="5">
    <location>
        <begin position="1"/>
        <end position="58"/>
    </location>
</feature>
<dbReference type="Pfam" id="PF00126">
    <property type="entry name" value="HTH_1"/>
    <property type="match status" value="1"/>
</dbReference>
<keyword evidence="3" id="KW-0238">DNA-binding</keyword>
<keyword evidence="4" id="KW-0804">Transcription</keyword>
<evidence type="ECO:0000256" key="4">
    <source>
        <dbReference type="ARBA" id="ARBA00023163"/>
    </source>
</evidence>
<keyword evidence="2" id="KW-0805">Transcription regulation</keyword>